<evidence type="ECO:0000313" key="1">
    <source>
        <dbReference type="EMBL" id="VFQ69472.1"/>
    </source>
</evidence>
<dbReference type="InterPro" id="IPR008551">
    <property type="entry name" value="TANGO2"/>
</dbReference>
<evidence type="ECO:0008006" key="3">
    <source>
        <dbReference type="Google" id="ProtNLM"/>
    </source>
</evidence>
<reference evidence="1 2" key="1">
    <citation type="submission" date="2018-04" db="EMBL/GenBank/DDBJ databases">
        <authorList>
            <person name="Vogel A."/>
        </authorList>
    </citation>
    <scope>NUCLEOTIDE SEQUENCE [LARGE SCALE GENOMIC DNA]</scope>
</reference>
<dbReference type="PANTHER" id="PTHR17985">
    <property type="entry name" value="SER/THR-RICH PROTEIN T10 IN DGCR REGION"/>
    <property type="match status" value="1"/>
</dbReference>
<name>A0A484L0R2_9ASTE</name>
<dbReference type="AlphaFoldDB" id="A0A484L0R2"/>
<dbReference type="OrthoDB" id="191601at2759"/>
<keyword evidence="2" id="KW-1185">Reference proteome</keyword>
<protein>
    <recommendedName>
        <fullName evidence="3">Transport and Golgi organization protein 2 homolog</fullName>
    </recommendedName>
</protein>
<dbReference type="PANTHER" id="PTHR17985:SF16">
    <property type="entry name" value="TRANSPORT_GOLGI ORGANIZATION-LIKE PROTEIN (DUF833)"/>
    <property type="match status" value="1"/>
</dbReference>
<evidence type="ECO:0000313" key="2">
    <source>
        <dbReference type="Proteomes" id="UP000595140"/>
    </source>
</evidence>
<accession>A0A484L0R2</accession>
<dbReference type="EMBL" id="OOIL02000780">
    <property type="protein sequence ID" value="VFQ69472.1"/>
    <property type="molecule type" value="Genomic_DNA"/>
</dbReference>
<dbReference type="Pfam" id="PF05742">
    <property type="entry name" value="TANGO2"/>
    <property type="match status" value="1"/>
</dbReference>
<organism evidence="1 2">
    <name type="scientific">Cuscuta campestris</name>
    <dbReference type="NCBI Taxonomy" id="132261"/>
    <lineage>
        <taxon>Eukaryota</taxon>
        <taxon>Viridiplantae</taxon>
        <taxon>Streptophyta</taxon>
        <taxon>Embryophyta</taxon>
        <taxon>Tracheophyta</taxon>
        <taxon>Spermatophyta</taxon>
        <taxon>Magnoliopsida</taxon>
        <taxon>eudicotyledons</taxon>
        <taxon>Gunneridae</taxon>
        <taxon>Pentapetalae</taxon>
        <taxon>asterids</taxon>
        <taxon>lamiids</taxon>
        <taxon>Solanales</taxon>
        <taxon>Convolvulaceae</taxon>
        <taxon>Cuscuteae</taxon>
        <taxon>Cuscuta</taxon>
        <taxon>Cuscuta subgen. Grammica</taxon>
        <taxon>Cuscuta sect. Cleistogrammica</taxon>
    </lineage>
</organism>
<proteinExistence type="predicted"/>
<dbReference type="Proteomes" id="UP000595140">
    <property type="component" value="Unassembled WGS sequence"/>
</dbReference>
<gene>
    <name evidence="1" type="ORF">CCAM_LOCUS11248</name>
</gene>
<sequence length="275" mass="30830">MCIAAFLWKSHPLYPFLLFLNRDEYYDRPTKPLGWWEEGDGEIAGGRDGSAGGTWLCCNTSGKVAFLTNVREGVDPSSSPAKSRGELPVRFLKSNKSPHDFAEELTGEAELFGGFNLVVVDLCSMTMLYITNRPKGKGFLVTEVSPGIHVLTNATLDSPWPKAQRLRRGLKMVLEEYGESEIPVESTAKELMQDTTRDEDENDLPGILSPEFEFQLSSIFVEIESPSGRRYGTRSTSALAVNNSSEVKFYERSYHVNGLWEEQTISFNMKFLLCT</sequence>